<proteinExistence type="predicted"/>
<protein>
    <submittedName>
        <fullName evidence="3">Uncharacterized protein</fullName>
    </submittedName>
</protein>
<dbReference type="Proteomes" id="UP000095280">
    <property type="component" value="Unplaced"/>
</dbReference>
<feature type="compositionally biased region" description="Low complexity" evidence="1">
    <location>
        <begin position="59"/>
        <end position="79"/>
    </location>
</feature>
<evidence type="ECO:0000313" key="2">
    <source>
        <dbReference type="Proteomes" id="UP000095280"/>
    </source>
</evidence>
<feature type="region of interest" description="Disordered" evidence="1">
    <location>
        <begin position="27"/>
        <end position="135"/>
    </location>
</feature>
<accession>A0A1I8FTD6</accession>
<keyword evidence="2" id="KW-1185">Reference proteome</keyword>
<sequence length="135" mass="14507">MLYSLPELTGWCECGLWNMCRTPVADQVSAGEASSSTAAAAVQQSRQPPPNSPTDDQWVGRSGKQQQQQQKQRASSVASDQNDQDDRSSIDSGSVSASIQQPHKSSTSSQLRPSLDSPIAIQIQADNAHGLRAQR</sequence>
<dbReference type="WBParaSite" id="maker-unitig_6932-snap-gene-0.2-mRNA-1">
    <property type="protein sequence ID" value="maker-unitig_6932-snap-gene-0.2-mRNA-1"/>
    <property type="gene ID" value="maker-unitig_6932-snap-gene-0.2"/>
</dbReference>
<evidence type="ECO:0000313" key="3">
    <source>
        <dbReference type="WBParaSite" id="maker-unitig_6932-snap-gene-0.2-mRNA-1"/>
    </source>
</evidence>
<name>A0A1I8FTD6_9PLAT</name>
<organism evidence="2 3">
    <name type="scientific">Macrostomum lignano</name>
    <dbReference type="NCBI Taxonomy" id="282301"/>
    <lineage>
        <taxon>Eukaryota</taxon>
        <taxon>Metazoa</taxon>
        <taxon>Spiralia</taxon>
        <taxon>Lophotrochozoa</taxon>
        <taxon>Platyhelminthes</taxon>
        <taxon>Rhabditophora</taxon>
        <taxon>Macrostomorpha</taxon>
        <taxon>Macrostomida</taxon>
        <taxon>Macrostomidae</taxon>
        <taxon>Macrostomum</taxon>
    </lineage>
</organism>
<reference evidence="3" key="1">
    <citation type="submission" date="2016-11" db="UniProtKB">
        <authorList>
            <consortium name="WormBaseParasite"/>
        </authorList>
    </citation>
    <scope>IDENTIFICATION</scope>
</reference>
<feature type="compositionally biased region" description="Low complexity" evidence="1">
    <location>
        <begin position="29"/>
        <end position="41"/>
    </location>
</feature>
<dbReference type="AlphaFoldDB" id="A0A1I8FTD6"/>
<feature type="compositionally biased region" description="Polar residues" evidence="1">
    <location>
        <begin position="99"/>
        <end position="112"/>
    </location>
</feature>
<evidence type="ECO:0000256" key="1">
    <source>
        <dbReference type="SAM" id="MobiDB-lite"/>
    </source>
</evidence>